<reference evidence="1" key="1">
    <citation type="submission" date="2023-06" db="EMBL/GenBank/DDBJ databases">
        <title>Draft genome sequence of Nocardioides sp. SOB72.</title>
        <authorList>
            <person name="Zhang G."/>
        </authorList>
    </citation>
    <scope>NUCLEOTIDE SEQUENCE</scope>
    <source>
        <strain evidence="1">SOB72</strain>
    </source>
</reference>
<dbReference type="InterPro" id="IPR022121">
    <property type="entry name" value="Peptidase_M73_camelysin"/>
</dbReference>
<protein>
    <submittedName>
        <fullName evidence="1">TasA family protein</fullName>
    </submittedName>
</protein>
<evidence type="ECO:0000313" key="2">
    <source>
        <dbReference type="Proteomes" id="UP001168537"/>
    </source>
</evidence>
<dbReference type="EMBL" id="JAUHJR010000004">
    <property type="protein sequence ID" value="MDN4161944.1"/>
    <property type="molecule type" value="Genomic_DNA"/>
</dbReference>
<dbReference type="Pfam" id="PF12389">
    <property type="entry name" value="Peptidase_M73"/>
    <property type="match status" value="1"/>
</dbReference>
<evidence type="ECO:0000313" key="1">
    <source>
        <dbReference type="EMBL" id="MDN4161944.1"/>
    </source>
</evidence>
<dbReference type="Proteomes" id="UP001168537">
    <property type="component" value="Unassembled WGS sequence"/>
</dbReference>
<organism evidence="1 2">
    <name type="scientific">Nocardioides abyssi</name>
    <dbReference type="NCBI Taxonomy" id="3058370"/>
    <lineage>
        <taxon>Bacteria</taxon>
        <taxon>Bacillati</taxon>
        <taxon>Actinomycetota</taxon>
        <taxon>Actinomycetes</taxon>
        <taxon>Propionibacteriales</taxon>
        <taxon>Nocardioidaceae</taxon>
        <taxon>Nocardioides</taxon>
    </lineage>
</organism>
<dbReference type="RefSeq" id="WP_300960905.1">
    <property type="nucleotide sequence ID" value="NZ_JAUHJR010000004.1"/>
</dbReference>
<proteinExistence type="predicted"/>
<keyword evidence="2" id="KW-1185">Reference proteome</keyword>
<comment type="caution">
    <text evidence="1">The sequence shown here is derived from an EMBL/GenBank/DDBJ whole genome shotgun (WGS) entry which is preliminary data.</text>
</comment>
<name>A0ABT8EV13_9ACTN</name>
<gene>
    <name evidence="1" type="ORF">QWY29_11330</name>
</gene>
<accession>A0ABT8EV13</accession>
<sequence length="225" mass="22855">MTSSTGTRKATTSTKISRKNRRTAAKIVASVALVAGAASVAGLGTFGAFTSTTSATESVAAGTIKLSSTQGVQGPALNATGLVPGDTVQRDLTLTRGATDEKFGSLRLTTTAATANLLSTDATNGLRLALDQCSVPWVKGTPVSATGTTPLTCPGTTQSVLANSPVVQANVDLPHALTTLNAETGRTSYLKATLTLPTAAGNDFQGLANTINLTFDATQRANENR</sequence>